<name>X0W3S9_9ZZZZ</name>
<reference evidence="1" key="1">
    <citation type="journal article" date="2014" name="Front. Microbiol.">
        <title>High frequency of phylogenetically diverse reductive dehalogenase-homologous genes in deep subseafloor sedimentary metagenomes.</title>
        <authorList>
            <person name="Kawai M."/>
            <person name="Futagami T."/>
            <person name="Toyoda A."/>
            <person name="Takaki Y."/>
            <person name="Nishi S."/>
            <person name="Hori S."/>
            <person name="Arai W."/>
            <person name="Tsubouchi T."/>
            <person name="Morono Y."/>
            <person name="Uchiyama I."/>
            <person name="Ito T."/>
            <person name="Fujiyama A."/>
            <person name="Inagaki F."/>
            <person name="Takami H."/>
        </authorList>
    </citation>
    <scope>NUCLEOTIDE SEQUENCE</scope>
    <source>
        <strain evidence="1">Expedition CK06-06</strain>
    </source>
</reference>
<evidence type="ECO:0000313" key="1">
    <source>
        <dbReference type="EMBL" id="GAG25474.1"/>
    </source>
</evidence>
<accession>X0W3S9</accession>
<gene>
    <name evidence="1" type="ORF">S01H1_59176</name>
</gene>
<dbReference type="Gene3D" id="3.30.2310.20">
    <property type="entry name" value="RelE-like"/>
    <property type="match status" value="1"/>
</dbReference>
<protein>
    <submittedName>
        <fullName evidence="1">Uncharacterized protein</fullName>
    </submittedName>
</protein>
<proteinExistence type="predicted"/>
<sequence length="150" mass="17780">MPNHCIQLTADQRAFNVFYVSFCEVIYNQRHQAAATDAGRSHSEKILKKGLDYYLIWLYYNLMEYNVRIKKKVARGLKNLPKDVQKLLFLLIEDLKSYGPIQKSWQNFSPLGKDQYHCHLTYRYVACWTCHKGEIEIEVYYVGSREKAPY</sequence>
<comment type="caution">
    <text evidence="1">The sequence shown here is derived from an EMBL/GenBank/DDBJ whole genome shotgun (WGS) entry which is preliminary data.</text>
</comment>
<dbReference type="SUPFAM" id="SSF143011">
    <property type="entry name" value="RelE-like"/>
    <property type="match status" value="1"/>
</dbReference>
<dbReference type="InterPro" id="IPR035093">
    <property type="entry name" value="RelE/ParE_toxin_dom_sf"/>
</dbReference>
<dbReference type="AlphaFoldDB" id="X0W3S9"/>
<organism evidence="1">
    <name type="scientific">marine sediment metagenome</name>
    <dbReference type="NCBI Taxonomy" id="412755"/>
    <lineage>
        <taxon>unclassified sequences</taxon>
        <taxon>metagenomes</taxon>
        <taxon>ecological metagenomes</taxon>
    </lineage>
</organism>
<dbReference type="EMBL" id="BARS01038690">
    <property type="protein sequence ID" value="GAG25474.1"/>
    <property type="molecule type" value="Genomic_DNA"/>
</dbReference>